<evidence type="ECO:0000256" key="1">
    <source>
        <dbReference type="SAM" id="SignalP"/>
    </source>
</evidence>
<keyword evidence="1" id="KW-0732">Signal</keyword>
<dbReference type="EMBL" id="GIFC01010769">
    <property type="protein sequence ID" value="MXU92852.1"/>
    <property type="molecule type" value="Transcribed_RNA"/>
</dbReference>
<feature type="chain" id="PRO_5025650506" evidence="1">
    <location>
        <begin position="30"/>
        <end position="138"/>
    </location>
</feature>
<name>A0A6B0UT36_IXORI</name>
<evidence type="ECO:0000313" key="2">
    <source>
        <dbReference type="EMBL" id="MXU92852.1"/>
    </source>
</evidence>
<accession>A0A6B0UT36</accession>
<feature type="signal peptide" evidence="1">
    <location>
        <begin position="1"/>
        <end position="29"/>
    </location>
</feature>
<dbReference type="PROSITE" id="PS51257">
    <property type="entry name" value="PROKAR_LIPOPROTEIN"/>
    <property type="match status" value="1"/>
</dbReference>
<proteinExistence type="predicted"/>
<protein>
    <submittedName>
        <fullName evidence="2">Putative secreted protein</fullName>
    </submittedName>
</protein>
<organism evidence="2">
    <name type="scientific">Ixodes ricinus</name>
    <name type="common">Common tick</name>
    <name type="synonym">Acarus ricinus</name>
    <dbReference type="NCBI Taxonomy" id="34613"/>
    <lineage>
        <taxon>Eukaryota</taxon>
        <taxon>Metazoa</taxon>
        <taxon>Ecdysozoa</taxon>
        <taxon>Arthropoda</taxon>
        <taxon>Chelicerata</taxon>
        <taxon>Arachnida</taxon>
        <taxon>Acari</taxon>
        <taxon>Parasitiformes</taxon>
        <taxon>Ixodida</taxon>
        <taxon>Ixodoidea</taxon>
        <taxon>Ixodidae</taxon>
        <taxon>Ixodinae</taxon>
        <taxon>Ixodes</taxon>
    </lineage>
</organism>
<dbReference type="AlphaFoldDB" id="A0A6B0UT36"/>
<reference evidence="2" key="1">
    <citation type="submission" date="2019-12" db="EMBL/GenBank/DDBJ databases">
        <title>An insight into the sialome of adult female Ixodes ricinus ticks feeding for 6 days.</title>
        <authorList>
            <person name="Perner J."/>
            <person name="Ribeiro J.M.C."/>
        </authorList>
    </citation>
    <scope>NUCLEOTIDE SEQUENCE</scope>
    <source>
        <strain evidence="2">Semi-engorged</strain>
        <tissue evidence="2">Salivary glands</tissue>
    </source>
</reference>
<sequence>MVRIEETSCSPSGILACGSWWLLLKNVLAADAVQRNAPPANMVTMLGGVRDETSTRWCGLIRTDRRGLVTAATVTAPATGGCFLLFMTILGGSCYPRCQIMKKKGFALYSRAAQSRYYELWFSEVDAMPLGLETCTSL</sequence>